<dbReference type="Pfam" id="PF00400">
    <property type="entry name" value="WD40"/>
    <property type="match status" value="1"/>
</dbReference>
<keyword evidence="5" id="KW-1185">Reference proteome</keyword>
<dbReference type="GO" id="GO:0000445">
    <property type="term" value="C:THO complex part of transcription export complex"/>
    <property type="evidence" value="ECO:0007669"/>
    <property type="project" value="TreeGrafter"/>
</dbReference>
<evidence type="ECO:0000313" key="5">
    <source>
        <dbReference type="Proteomes" id="UP001195914"/>
    </source>
</evidence>
<dbReference type="InterPro" id="IPR036322">
    <property type="entry name" value="WD40_repeat_dom_sf"/>
</dbReference>
<dbReference type="PANTHER" id="PTHR22839:SF0">
    <property type="entry name" value="THO COMPLEX SUBUNIT 3"/>
    <property type="match status" value="1"/>
</dbReference>
<dbReference type="InterPro" id="IPR040132">
    <property type="entry name" value="Tex1/THOC3"/>
</dbReference>
<evidence type="ECO:0000256" key="2">
    <source>
        <dbReference type="ARBA" id="ARBA00022737"/>
    </source>
</evidence>
<reference evidence="4" key="1">
    <citation type="journal article" date="2014" name="Nucleic Acids Res.">
        <title>The evolutionary dynamics of variant antigen genes in Babesia reveal a history of genomic innovation underlying host-parasite interaction.</title>
        <authorList>
            <person name="Jackson A.P."/>
            <person name="Otto T.D."/>
            <person name="Darby A."/>
            <person name="Ramaprasad A."/>
            <person name="Xia D."/>
            <person name="Echaide I.E."/>
            <person name="Farber M."/>
            <person name="Gahlot S."/>
            <person name="Gamble J."/>
            <person name="Gupta D."/>
            <person name="Gupta Y."/>
            <person name="Jackson L."/>
            <person name="Malandrin L."/>
            <person name="Malas T.B."/>
            <person name="Moussa E."/>
            <person name="Nair M."/>
            <person name="Reid A.J."/>
            <person name="Sanders M."/>
            <person name="Sharma J."/>
            <person name="Tracey A."/>
            <person name="Quail M.A."/>
            <person name="Weir W."/>
            <person name="Wastling J.M."/>
            <person name="Hall N."/>
            <person name="Willadsen P."/>
            <person name="Lingelbach K."/>
            <person name="Shiels B."/>
            <person name="Tait A."/>
            <person name="Berriman M."/>
            <person name="Allred D.R."/>
            <person name="Pain A."/>
        </authorList>
    </citation>
    <scope>NUCLEOTIDE SEQUENCE</scope>
    <source>
        <strain evidence="4">1802A</strain>
    </source>
</reference>
<comment type="similarity">
    <text evidence="3">Belongs to the THOC3 family.</text>
</comment>
<dbReference type="Proteomes" id="UP001195914">
    <property type="component" value="Unassembled WGS sequence"/>
</dbReference>
<evidence type="ECO:0000256" key="3">
    <source>
        <dbReference type="ARBA" id="ARBA00046343"/>
    </source>
</evidence>
<protein>
    <submittedName>
        <fullName evidence="4">Uncharacterized protein</fullName>
    </submittedName>
</protein>
<dbReference type="GO" id="GO:0006406">
    <property type="term" value="P:mRNA export from nucleus"/>
    <property type="evidence" value="ECO:0007669"/>
    <property type="project" value="InterPro"/>
</dbReference>
<sequence length="366" mass="40244">MTVRLMSNRMSGMRAPVDGHIQKPSSETLKPFKIQTLAADALKIKSKIRDLCYNCTGSRLLVACRDSISVVDTHTLTLHSVLAVRCVKILRHPSDANVFAVLVMEGSEKPRPCIKIYTLSNFSGVNPQLQCTIWSAFDDGWYSASWSLDGTTIAVIDRGDRLQRIDVKTLRDTQLKQDDAMLLSSEVYGVIYTRDALVVQKVDGRIEIFSLDFSKSVLEQAHSHIVLATDYNDERDLLATGGSDHIIHVFSCGDDYTCIGTYPGLEGKVSSLSFSFDGMFLAWGTKDTMFGTAEAPNASAEGSSEEEYFLTVGGTNPCEIYTQHLMPTAVTHVEFAPDSYTLAYACDLDTMPKNSGSSGFIGLIRL</sequence>
<keyword evidence="2" id="KW-0677">Repeat</keyword>
<dbReference type="AlphaFoldDB" id="A0AAD9LEL0"/>
<dbReference type="InterPro" id="IPR001680">
    <property type="entry name" value="WD40_rpt"/>
</dbReference>
<name>A0AAD9LEL0_BABDI</name>
<dbReference type="Gene3D" id="2.130.10.10">
    <property type="entry name" value="YVTN repeat-like/Quinoprotein amine dehydrogenase"/>
    <property type="match status" value="2"/>
</dbReference>
<reference evidence="4" key="2">
    <citation type="submission" date="2021-05" db="EMBL/GenBank/DDBJ databases">
        <authorList>
            <person name="Pain A."/>
        </authorList>
    </citation>
    <scope>NUCLEOTIDE SEQUENCE</scope>
    <source>
        <strain evidence="4">1802A</strain>
    </source>
</reference>
<dbReference type="InterPro" id="IPR015943">
    <property type="entry name" value="WD40/YVTN_repeat-like_dom_sf"/>
</dbReference>
<keyword evidence="1" id="KW-0853">WD repeat</keyword>
<accession>A0AAD9LEL0</accession>
<dbReference type="SUPFAM" id="SSF50978">
    <property type="entry name" value="WD40 repeat-like"/>
    <property type="match status" value="1"/>
</dbReference>
<evidence type="ECO:0000256" key="1">
    <source>
        <dbReference type="ARBA" id="ARBA00022574"/>
    </source>
</evidence>
<proteinExistence type="inferred from homology"/>
<organism evidence="4 5">
    <name type="scientific">Babesia divergens</name>
    <dbReference type="NCBI Taxonomy" id="32595"/>
    <lineage>
        <taxon>Eukaryota</taxon>
        <taxon>Sar</taxon>
        <taxon>Alveolata</taxon>
        <taxon>Apicomplexa</taxon>
        <taxon>Aconoidasida</taxon>
        <taxon>Piroplasmida</taxon>
        <taxon>Babesiidae</taxon>
        <taxon>Babesia</taxon>
    </lineage>
</organism>
<comment type="caution">
    <text evidence="4">The sequence shown here is derived from an EMBL/GenBank/DDBJ whole genome shotgun (WGS) entry which is preliminary data.</text>
</comment>
<dbReference type="PANTHER" id="PTHR22839">
    <property type="entry name" value="THO COMPLEX SUBUNIT 3 THO3"/>
    <property type="match status" value="1"/>
</dbReference>
<dbReference type="EMBL" id="JAHBMH010000073">
    <property type="protein sequence ID" value="KAK1933396.1"/>
    <property type="molecule type" value="Genomic_DNA"/>
</dbReference>
<dbReference type="SMART" id="SM00320">
    <property type="entry name" value="WD40"/>
    <property type="match status" value="3"/>
</dbReference>
<gene>
    <name evidence="4" type="ORF">X943_003479</name>
</gene>
<evidence type="ECO:0000313" key="4">
    <source>
        <dbReference type="EMBL" id="KAK1933396.1"/>
    </source>
</evidence>